<proteinExistence type="predicted"/>
<feature type="region of interest" description="Disordered" evidence="1">
    <location>
        <begin position="70"/>
        <end position="93"/>
    </location>
</feature>
<sequence length="222" mass="24705">MSENELEFTVLGESPQYRLLPTVAPSTVDVPEADPRLHGSRSATELDGEVPVVDLTCGMLEEGVREDEALPSTPKYLPGKKVTSDGRVDENSNEDVGNFFKEFMLRRSSLSSVGEEGKGVIPAKSNGVQEKKRGRLQVSPQEESSKRIKHTTDSEKNKVFKVKGLINNMFRQVLTLEKIIIETRKPKKEIKDLSISLDKKVELIKEEGLESILQIALDARDA</sequence>
<evidence type="ECO:0000256" key="1">
    <source>
        <dbReference type="SAM" id="MobiDB-lite"/>
    </source>
</evidence>
<feature type="region of interest" description="Disordered" evidence="1">
    <location>
        <begin position="114"/>
        <end position="152"/>
    </location>
</feature>
<reference evidence="2 3" key="1">
    <citation type="submission" date="2024-05" db="EMBL/GenBank/DDBJ databases">
        <title>Genetic variation in Jamaican populations of the coffee berry borer (Hypothenemus hampei).</title>
        <authorList>
            <person name="Errbii M."/>
            <person name="Myrie A."/>
        </authorList>
    </citation>
    <scope>NUCLEOTIDE SEQUENCE [LARGE SCALE GENOMIC DNA]</scope>
    <source>
        <strain evidence="2">JA-Hopewell-2020-01-JO</strain>
        <tissue evidence="2">Whole body</tissue>
    </source>
</reference>
<accession>A0ABD1E115</accession>
<dbReference type="AlphaFoldDB" id="A0ABD1E115"/>
<feature type="compositionally biased region" description="Basic and acidic residues" evidence="1">
    <location>
        <begin position="143"/>
        <end position="152"/>
    </location>
</feature>
<dbReference type="EMBL" id="JBDJPC010000014">
    <property type="protein sequence ID" value="KAL1488347.1"/>
    <property type="molecule type" value="Genomic_DNA"/>
</dbReference>
<evidence type="ECO:0000313" key="2">
    <source>
        <dbReference type="EMBL" id="KAL1488347.1"/>
    </source>
</evidence>
<comment type="caution">
    <text evidence="2">The sequence shown here is derived from an EMBL/GenBank/DDBJ whole genome shotgun (WGS) entry which is preliminary data.</text>
</comment>
<evidence type="ECO:0000313" key="3">
    <source>
        <dbReference type="Proteomes" id="UP001566132"/>
    </source>
</evidence>
<organism evidence="2 3">
    <name type="scientific">Hypothenemus hampei</name>
    <name type="common">Coffee berry borer</name>
    <dbReference type="NCBI Taxonomy" id="57062"/>
    <lineage>
        <taxon>Eukaryota</taxon>
        <taxon>Metazoa</taxon>
        <taxon>Ecdysozoa</taxon>
        <taxon>Arthropoda</taxon>
        <taxon>Hexapoda</taxon>
        <taxon>Insecta</taxon>
        <taxon>Pterygota</taxon>
        <taxon>Neoptera</taxon>
        <taxon>Endopterygota</taxon>
        <taxon>Coleoptera</taxon>
        <taxon>Polyphaga</taxon>
        <taxon>Cucujiformia</taxon>
        <taxon>Curculionidae</taxon>
        <taxon>Scolytinae</taxon>
        <taxon>Hypothenemus</taxon>
    </lineage>
</organism>
<dbReference type="Proteomes" id="UP001566132">
    <property type="component" value="Unassembled WGS sequence"/>
</dbReference>
<keyword evidence="3" id="KW-1185">Reference proteome</keyword>
<protein>
    <submittedName>
        <fullName evidence="2">Uncharacterized protein</fullName>
    </submittedName>
</protein>
<gene>
    <name evidence="2" type="ORF">ABEB36_014824</name>
</gene>
<name>A0ABD1E115_HYPHA</name>